<feature type="signal peptide" evidence="1">
    <location>
        <begin position="1"/>
        <end position="23"/>
    </location>
</feature>
<proteinExistence type="predicted"/>
<sequence>MKLPRLCGFFVFRFFLPAVVASAVLPAPSSVVDSSPAERAGEGVS</sequence>
<name>A0ABZ3FPW6_9ACTN</name>
<keyword evidence="3" id="KW-1185">Reference proteome</keyword>
<organism evidence="2 3">
    <name type="scientific">Ammonicoccus fulvus</name>
    <dbReference type="NCBI Taxonomy" id="3138240"/>
    <lineage>
        <taxon>Bacteria</taxon>
        <taxon>Bacillati</taxon>
        <taxon>Actinomycetota</taxon>
        <taxon>Actinomycetes</taxon>
        <taxon>Propionibacteriales</taxon>
        <taxon>Propionibacteriaceae</taxon>
        <taxon>Ammonicoccus</taxon>
    </lineage>
</organism>
<evidence type="ECO:0000256" key="1">
    <source>
        <dbReference type="SAM" id="SignalP"/>
    </source>
</evidence>
<protein>
    <submittedName>
        <fullName evidence="2">Uncharacterized protein</fullName>
    </submittedName>
</protein>
<gene>
    <name evidence="2" type="ORF">AADG42_12550</name>
</gene>
<reference evidence="2 3" key="1">
    <citation type="submission" date="2024-04" db="EMBL/GenBank/DDBJ databases">
        <title>Isolation of an actinomycete strain from pig manure.</title>
        <authorList>
            <person name="Gong T."/>
            <person name="Yu Z."/>
            <person name="An M."/>
            <person name="Wei C."/>
            <person name="Yang W."/>
            <person name="Liu L."/>
        </authorList>
    </citation>
    <scope>NUCLEOTIDE SEQUENCE [LARGE SCALE GENOMIC DNA]</scope>
    <source>
        <strain evidence="2 3">ZF39</strain>
    </source>
</reference>
<dbReference type="EMBL" id="CP154795">
    <property type="protein sequence ID" value="XAN08093.1"/>
    <property type="molecule type" value="Genomic_DNA"/>
</dbReference>
<feature type="chain" id="PRO_5046882523" evidence="1">
    <location>
        <begin position="24"/>
        <end position="45"/>
    </location>
</feature>
<dbReference type="Proteomes" id="UP001442841">
    <property type="component" value="Chromosome"/>
</dbReference>
<evidence type="ECO:0000313" key="2">
    <source>
        <dbReference type="EMBL" id="XAN08093.1"/>
    </source>
</evidence>
<dbReference type="RefSeq" id="WP_425309549.1">
    <property type="nucleotide sequence ID" value="NZ_CP154795.1"/>
</dbReference>
<evidence type="ECO:0000313" key="3">
    <source>
        <dbReference type="Proteomes" id="UP001442841"/>
    </source>
</evidence>
<accession>A0ABZ3FPW6</accession>
<keyword evidence="1" id="KW-0732">Signal</keyword>